<reference evidence="2 3" key="1">
    <citation type="submission" date="2019-12" db="EMBL/GenBank/DDBJ databases">
        <title>WGS of CPCC 203550 I12A-02606.</title>
        <authorList>
            <person name="Jiang Z."/>
        </authorList>
    </citation>
    <scope>NUCLEOTIDE SEQUENCE [LARGE SCALE GENOMIC DNA]</scope>
    <source>
        <strain evidence="2 3">I12A-02606</strain>
    </source>
</reference>
<dbReference type="RefSeq" id="WP_163476513.1">
    <property type="nucleotide sequence ID" value="NZ_JAAGWE010000015.1"/>
</dbReference>
<comment type="caution">
    <text evidence="2">The sequence shown here is derived from an EMBL/GenBank/DDBJ whole genome shotgun (WGS) entry which is preliminary data.</text>
</comment>
<feature type="compositionally biased region" description="Basic and acidic residues" evidence="1">
    <location>
        <begin position="44"/>
        <end position="56"/>
    </location>
</feature>
<evidence type="ECO:0000256" key="1">
    <source>
        <dbReference type="SAM" id="MobiDB-lite"/>
    </source>
</evidence>
<proteinExistence type="predicted"/>
<protein>
    <submittedName>
        <fullName evidence="2">Uncharacterized protein</fullName>
    </submittedName>
</protein>
<name>A0A6P0GGE3_9ACTN</name>
<feature type="region of interest" description="Disordered" evidence="1">
    <location>
        <begin position="1"/>
        <end position="62"/>
    </location>
</feature>
<organism evidence="2 3">
    <name type="scientific">Geodermatophilus normandii</name>
    <dbReference type="NCBI Taxonomy" id="1137989"/>
    <lineage>
        <taxon>Bacteria</taxon>
        <taxon>Bacillati</taxon>
        <taxon>Actinomycetota</taxon>
        <taxon>Actinomycetes</taxon>
        <taxon>Geodermatophilales</taxon>
        <taxon>Geodermatophilaceae</taxon>
        <taxon>Geodermatophilus</taxon>
    </lineage>
</organism>
<dbReference type="AlphaFoldDB" id="A0A6P0GGE3"/>
<dbReference type="EMBL" id="JAAGWE010000015">
    <property type="protein sequence ID" value="NEM06353.1"/>
    <property type="molecule type" value="Genomic_DNA"/>
</dbReference>
<evidence type="ECO:0000313" key="3">
    <source>
        <dbReference type="Proteomes" id="UP000471126"/>
    </source>
</evidence>
<accession>A0A6P0GGE3</accession>
<sequence length="62" mass="6830">MTLPEGPDMDSQHEHPALPTLPHAAPGSIPDSLPEDPDEGADLLEDRRRQRDRDYDELGGEA</sequence>
<dbReference type="Proteomes" id="UP000471126">
    <property type="component" value="Unassembled WGS sequence"/>
</dbReference>
<feature type="compositionally biased region" description="Acidic residues" evidence="1">
    <location>
        <begin position="33"/>
        <end position="43"/>
    </location>
</feature>
<feature type="compositionally biased region" description="Low complexity" evidence="1">
    <location>
        <begin position="17"/>
        <end position="26"/>
    </location>
</feature>
<evidence type="ECO:0000313" key="2">
    <source>
        <dbReference type="EMBL" id="NEM06353.1"/>
    </source>
</evidence>
<gene>
    <name evidence="2" type="ORF">GCU54_10040</name>
</gene>